<gene>
    <name evidence="1" type="ORF">A2U01_0001264</name>
</gene>
<dbReference type="EMBL" id="LXQA010001119">
    <property type="protein sequence ID" value="MCH80495.1"/>
    <property type="molecule type" value="Genomic_DNA"/>
</dbReference>
<evidence type="ECO:0000313" key="1">
    <source>
        <dbReference type="EMBL" id="MCH80495.1"/>
    </source>
</evidence>
<keyword evidence="2" id="KW-1185">Reference proteome</keyword>
<organism evidence="1 2">
    <name type="scientific">Trifolium medium</name>
    <dbReference type="NCBI Taxonomy" id="97028"/>
    <lineage>
        <taxon>Eukaryota</taxon>
        <taxon>Viridiplantae</taxon>
        <taxon>Streptophyta</taxon>
        <taxon>Embryophyta</taxon>
        <taxon>Tracheophyta</taxon>
        <taxon>Spermatophyta</taxon>
        <taxon>Magnoliopsida</taxon>
        <taxon>eudicotyledons</taxon>
        <taxon>Gunneridae</taxon>
        <taxon>Pentapetalae</taxon>
        <taxon>rosids</taxon>
        <taxon>fabids</taxon>
        <taxon>Fabales</taxon>
        <taxon>Fabaceae</taxon>
        <taxon>Papilionoideae</taxon>
        <taxon>50 kb inversion clade</taxon>
        <taxon>NPAAA clade</taxon>
        <taxon>Hologalegina</taxon>
        <taxon>IRL clade</taxon>
        <taxon>Trifolieae</taxon>
        <taxon>Trifolium</taxon>
    </lineage>
</organism>
<protein>
    <submittedName>
        <fullName evidence="1">Uncharacterized protein</fullName>
    </submittedName>
</protein>
<evidence type="ECO:0000313" key="2">
    <source>
        <dbReference type="Proteomes" id="UP000265520"/>
    </source>
</evidence>
<reference evidence="1 2" key="1">
    <citation type="journal article" date="2018" name="Front. Plant Sci.">
        <title>Red Clover (Trifolium pratense) and Zigzag Clover (T. medium) - A Picture of Genomic Similarities and Differences.</title>
        <authorList>
            <person name="Dluhosova J."/>
            <person name="Istvanek J."/>
            <person name="Nedelnik J."/>
            <person name="Repkova J."/>
        </authorList>
    </citation>
    <scope>NUCLEOTIDE SEQUENCE [LARGE SCALE GENOMIC DNA]</scope>
    <source>
        <strain evidence="2">cv. 10/8</strain>
        <tissue evidence="1">Leaf</tissue>
    </source>
</reference>
<accession>A0A392LZT8</accession>
<sequence>MSFKKEDLMNTILGDRLPKTVMFTVYVKDVRYGEIDPEFAFRYFHELAEHWQVYANNEMQLLTWDQCIHRPRLLGGWNEIREKFECLQEEIPLFHSLSIKEVKEPFAFEIVISNEEDSTRELFLDQLVGEHITAYHDDLTLEGPVAEPIFSRIIKSVGPDNYNKFEVDAWMQFCRENSFSNGDIMKFTFYDIEKCNIVDVDWCGNIYDIN</sequence>
<dbReference type="Proteomes" id="UP000265520">
    <property type="component" value="Unassembled WGS sequence"/>
</dbReference>
<comment type="caution">
    <text evidence="1">The sequence shown here is derived from an EMBL/GenBank/DDBJ whole genome shotgun (WGS) entry which is preliminary data.</text>
</comment>
<dbReference type="AlphaFoldDB" id="A0A392LZT8"/>
<name>A0A392LZT8_9FABA</name>
<proteinExistence type="predicted"/>